<dbReference type="Proteomes" id="UP000630718">
    <property type="component" value="Unassembled WGS sequence"/>
</dbReference>
<dbReference type="AlphaFoldDB" id="A0A919AD66"/>
<protein>
    <submittedName>
        <fullName evidence="1">Uncharacterized protein</fullName>
    </submittedName>
</protein>
<name>A0A919AD66_9ACTN</name>
<proteinExistence type="predicted"/>
<dbReference type="RefSeq" id="WP_190204159.1">
    <property type="nucleotide sequence ID" value="NZ_BNBI01000004.1"/>
</dbReference>
<sequence length="131" mass="13417">MFFENRMRVLGAGILAVGAFAIGVPGVAAAQSQSLTGAARDELRLAPGTTDVVIAAPSGCTARKYTNGLGEATCTSGNGQFRVTITCKRSTGSIYTAQGPWKTPGPNARSARWCGASSDTITYAGVQKTNG</sequence>
<organism evidence="1 2">
    <name type="scientific">Streptomyces fumanus</name>
    <dbReference type="NCBI Taxonomy" id="67302"/>
    <lineage>
        <taxon>Bacteria</taxon>
        <taxon>Bacillati</taxon>
        <taxon>Actinomycetota</taxon>
        <taxon>Actinomycetes</taxon>
        <taxon>Kitasatosporales</taxon>
        <taxon>Streptomycetaceae</taxon>
        <taxon>Streptomyces</taxon>
    </lineage>
</organism>
<evidence type="ECO:0000313" key="1">
    <source>
        <dbReference type="EMBL" id="GHE98741.1"/>
    </source>
</evidence>
<evidence type="ECO:0000313" key="2">
    <source>
        <dbReference type="Proteomes" id="UP000630718"/>
    </source>
</evidence>
<comment type="caution">
    <text evidence="1">The sequence shown here is derived from an EMBL/GenBank/DDBJ whole genome shotgun (WGS) entry which is preliminary data.</text>
</comment>
<keyword evidence="2" id="KW-1185">Reference proteome</keyword>
<dbReference type="EMBL" id="BNBI01000004">
    <property type="protein sequence ID" value="GHE98741.1"/>
    <property type="molecule type" value="Genomic_DNA"/>
</dbReference>
<gene>
    <name evidence="1" type="ORF">GCM10018772_23980</name>
</gene>
<reference evidence="1" key="2">
    <citation type="submission" date="2020-09" db="EMBL/GenBank/DDBJ databases">
        <authorList>
            <person name="Sun Q."/>
            <person name="Ohkuma M."/>
        </authorList>
    </citation>
    <scope>NUCLEOTIDE SEQUENCE</scope>
    <source>
        <strain evidence="1">JCM 4477</strain>
    </source>
</reference>
<accession>A0A919AD66</accession>
<reference evidence="1" key="1">
    <citation type="journal article" date="2014" name="Int. J. Syst. Evol. Microbiol.">
        <title>Complete genome sequence of Corynebacterium casei LMG S-19264T (=DSM 44701T), isolated from a smear-ripened cheese.</title>
        <authorList>
            <consortium name="US DOE Joint Genome Institute (JGI-PGF)"/>
            <person name="Walter F."/>
            <person name="Albersmeier A."/>
            <person name="Kalinowski J."/>
            <person name="Ruckert C."/>
        </authorList>
    </citation>
    <scope>NUCLEOTIDE SEQUENCE</scope>
    <source>
        <strain evidence="1">JCM 4477</strain>
    </source>
</reference>